<dbReference type="InterPro" id="IPR027383">
    <property type="entry name" value="Znf_put"/>
</dbReference>
<evidence type="ECO:0000313" key="5">
    <source>
        <dbReference type="EMBL" id="MFC5146219.1"/>
    </source>
</evidence>
<feature type="region of interest" description="Disordered" evidence="3">
    <location>
        <begin position="253"/>
        <end position="276"/>
    </location>
</feature>
<feature type="domain" description="Putative zinc-finger" evidence="4">
    <location>
        <begin position="16"/>
        <end position="41"/>
    </location>
</feature>
<protein>
    <submittedName>
        <fullName evidence="5">Anti-sigma factor family protein</fullName>
    </submittedName>
</protein>
<keyword evidence="6" id="KW-1185">Reference proteome</keyword>
<dbReference type="RefSeq" id="WP_382042236.1">
    <property type="nucleotide sequence ID" value="NZ_JBHSKJ010000008.1"/>
</dbReference>
<dbReference type="Pfam" id="PF13490">
    <property type="entry name" value="zf-HC2"/>
    <property type="match status" value="1"/>
</dbReference>
<dbReference type="InterPro" id="IPR041916">
    <property type="entry name" value="Anti_sigma_zinc_sf"/>
</dbReference>
<evidence type="ECO:0000256" key="1">
    <source>
        <dbReference type="ARBA" id="ARBA00023015"/>
    </source>
</evidence>
<gene>
    <name evidence="5" type="ORF">ACFPP6_16250</name>
</gene>
<dbReference type="EMBL" id="JBHSKJ010000008">
    <property type="protein sequence ID" value="MFC5146219.1"/>
    <property type="molecule type" value="Genomic_DNA"/>
</dbReference>
<feature type="compositionally biased region" description="Low complexity" evidence="3">
    <location>
        <begin position="201"/>
        <end position="212"/>
    </location>
</feature>
<evidence type="ECO:0000256" key="3">
    <source>
        <dbReference type="SAM" id="MobiDB-lite"/>
    </source>
</evidence>
<evidence type="ECO:0000313" key="6">
    <source>
        <dbReference type="Proteomes" id="UP001596222"/>
    </source>
</evidence>
<proteinExistence type="predicted"/>
<dbReference type="Proteomes" id="UP001596222">
    <property type="component" value="Unassembled WGS sequence"/>
</dbReference>
<feature type="region of interest" description="Disordered" evidence="3">
    <location>
        <begin position="81"/>
        <end position="152"/>
    </location>
</feature>
<comment type="caution">
    <text evidence="5">The sequence shown here is derived from an EMBL/GenBank/DDBJ whole genome shotgun (WGS) entry which is preliminary data.</text>
</comment>
<dbReference type="Gene3D" id="1.10.10.1320">
    <property type="entry name" value="Anti-sigma factor, zinc-finger domain"/>
    <property type="match status" value="1"/>
</dbReference>
<sequence length="276" mass="27779">MTGSGGQSPAEHHLGDRLAALVDGELGHDSRERVLAHLATCWKCKAEADAQRRLKSVFAEAALPPLSENFLARLQGLAGGDPRAPLVADHDGPADHRPDAREGHEGPGGPGKAGLGARADSLAPLGLIPGGAARPRESGFRIHEMPEPPRGGIRGRRIAFAAAGAVSLAAFALGGAAPLTSVAGPQGQRAENPRTATTPLSASSASSASSAAARDRRLARSASQGAAGGSGGSAPSAAVPVREVSLLRPSAAPLLPPLIRRGHPAPGAPSDDTARR</sequence>
<feature type="region of interest" description="Disordered" evidence="3">
    <location>
        <begin position="182"/>
        <end position="238"/>
    </location>
</feature>
<feature type="compositionally biased region" description="Basic and acidic residues" evidence="3">
    <location>
        <begin position="88"/>
        <end position="105"/>
    </location>
</feature>
<keyword evidence="1" id="KW-0805">Transcription regulation</keyword>
<evidence type="ECO:0000259" key="4">
    <source>
        <dbReference type="Pfam" id="PF13490"/>
    </source>
</evidence>
<evidence type="ECO:0000256" key="2">
    <source>
        <dbReference type="ARBA" id="ARBA00023163"/>
    </source>
</evidence>
<keyword evidence="2" id="KW-0804">Transcription</keyword>
<reference evidence="6" key="1">
    <citation type="journal article" date="2019" name="Int. J. Syst. Evol. Microbiol.">
        <title>The Global Catalogue of Microorganisms (GCM) 10K type strain sequencing project: providing services to taxonomists for standard genome sequencing and annotation.</title>
        <authorList>
            <consortium name="The Broad Institute Genomics Platform"/>
            <consortium name="The Broad Institute Genome Sequencing Center for Infectious Disease"/>
            <person name="Wu L."/>
            <person name="Ma J."/>
        </authorList>
    </citation>
    <scope>NUCLEOTIDE SEQUENCE [LARGE SCALE GENOMIC DNA]</scope>
    <source>
        <strain evidence="6">CGMCC 4.1641</strain>
    </source>
</reference>
<name>A0ABW0A3L3_9ACTN</name>
<organism evidence="5 6">
    <name type="scientific">Streptomyces aureoversilis</name>
    <dbReference type="NCBI Taxonomy" id="67277"/>
    <lineage>
        <taxon>Bacteria</taxon>
        <taxon>Bacillati</taxon>
        <taxon>Actinomycetota</taxon>
        <taxon>Actinomycetes</taxon>
        <taxon>Kitasatosporales</taxon>
        <taxon>Streptomycetaceae</taxon>
        <taxon>Streptomyces</taxon>
    </lineage>
</organism>
<accession>A0ABW0A3L3</accession>
<feature type="compositionally biased region" description="Basic and acidic residues" evidence="3">
    <location>
        <begin position="134"/>
        <end position="147"/>
    </location>
</feature>